<accession>A0A1K1MRM2</accession>
<dbReference type="GO" id="GO:0005829">
    <property type="term" value="C:cytosol"/>
    <property type="evidence" value="ECO:0007669"/>
    <property type="project" value="TreeGrafter"/>
</dbReference>
<dbReference type="PROSITE" id="PS00792">
    <property type="entry name" value="DHPS_1"/>
    <property type="match status" value="1"/>
</dbReference>
<organism evidence="11 12">
    <name type="scientific">Sinomicrobium oceani</name>
    <dbReference type="NCBI Taxonomy" id="1150368"/>
    <lineage>
        <taxon>Bacteria</taxon>
        <taxon>Pseudomonadati</taxon>
        <taxon>Bacteroidota</taxon>
        <taxon>Flavobacteriia</taxon>
        <taxon>Flavobacteriales</taxon>
        <taxon>Flavobacteriaceae</taxon>
        <taxon>Sinomicrobium</taxon>
    </lineage>
</organism>
<evidence type="ECO:0000256" key="3">
    <source>
        <dbReference type="ARBA" id="ARBA00004763"/>
    </source>
</evidence>
<keyword evidence="8 9" id="KW-0289">Folate biosynthesis</keyword>
<evidence type="ECO:0000313" key="12">
    <source>
        <dbReference type="Proteomes" id="UP000182248"/>
    </source>
</evidence>
<comment type="catalytic activity">
    <reaction evidence="1">
        <text>(7,8-dihydropterin-6-yl)methyl diphosphate + 4-aminobenzoate = 7,8-dihydropteroate + diphosphate</text>
        <dbReference type="Rhea" id="RHEA:19949"/>
        <dbReference type="ChEBI" id="CHEBI:17836"/>
        <dbReference type="ChEBI" id="CHEBI:17839"/>
        <dbReference type="ChEBI" id="CHEBI:33019"/>
        <dbReference type="ChEBI" id="CHEBI:72950"/>
        <dbReference type="EC" id="2.5.1.15"/>
    </reaction>
</comment>
<evidence type="ECO:0000256" key="2">
    <source>
        <dbReference type="ARBA" id="ARBA00001946"/>
    </source>
</evidence>
<evidence type="ECO:0000256" key="6">
    <source>
        <dbReference type="ARBA" id="ARBA00022723"/>
    </source>
</evidence>
<dbReference type="Pfam" id="PF00809">
    <property type="entry name" value="Pterin_bind"/>
    <property type="match status" value="1"/>
</dbReference>
<evidence type="ECO:0000256" key="8">
    <source>
        <dbReference type="ARBA" id="ARBA00022909"/>
    </source>
</evidence>
<protein>
    <recommendedName>
        <fullName evidence="4 9">Dihydropteroate synthase</fullName>
        <shortName evidence="9">DHPS</shortName>
        <ecNumber evidence="4 9">2.5.1.15</ecNumber>
    </recommendedName>
    <alternativeName>
        <fullName evidence="9">Dihydropteroate pyrophosphorylase</fullName>
    </alternativeName>
</protein>
<keyword evidence="12" id="KW-1185">Reference proteome</keyword>
<dbReference type="GO" id="GO:0046654">
    <property type="term" value="P:tetrahydrofolate biosynthetic process"/>
    <property type="evidence" value="ECO:0007669"/>
    <property type="project" value="UniProtKB-UniPathway"/>
</dbReference>
<dbReference type="SUPFAM" id="SSF51717">
    <property type="entry name" value="Dihydropteroate synthetase-like"/>
    <property type="match status" value="1"/>
</dbReference>
<proteinExistence type="inferred from homology"/>
<dbReference type="InterPro" id="IPR045031">
    <property type="entry name" value="DHP_synth-like"/>
</dbReference>
<sequence>MNTGKPITINCRGKLIDLSTPRVMGILNITPDSFYDGGQYKDRDDILRRTEKMLNAGADFIDIGAYSSRPGAAHISEDQELRRIVPVVAMLVREFPEILISTDTFRANVARACVEEGAAMINDISAGNLDDQMIPAVAGLQVPYIMMHMKGTPQNMQQAPQYTDITREVIYYFSEKIAEARNSGINDIIIDPGFGFAKTLEHNYELMNKLELLHRLGLPVLTGISRKSMVYKLLGITPPEALNGTSSLNTVALLKGTHILRVHDVKEAVECVKIVTSLRAGTPDIY</sequence>
<dbReference type="InterPro" id="IPR000489">
    <property type="entry name" value="Pterin-binding_dom"/>
</dbReference>
<comment type="cofactor">
    <cofactor evidence="2 9">
        <name>Mg(2+)</name>
        <dbReference type="ChEBI" id="CHEBI:18420"/>
    </cofactor>
</comment>
<dbReference type="GO" id="GO:0004156">
    <property type="term" value="F:dihydropteroate synthase activity"/>
    <property type="evidence" value="ECO:0007669"/>
    <property type="project" value="UniProtKB-EC"/>
</dbReference>
<keyword evidence="5 9" id="KW-0808">Transferase</keyword>
<dbReference type="PROSITE" id="PS50972">
    <property type="entry name" value="PTERIN_BINDING"/>
    <property type="match status" value="1"/>
</dbReference>
<reference evidence="11 12" key="1">
    <citation type="submission" date="2016-11" db="EMBL/GenBank/DDBJ databases">
        <authorList>
            <person name="Jaros S."/>
            <person name="Januszkiewicz K."/>
            <person name="Wedrychowicz H."/>
        </authorList>
    </citation>
    <scope>NUCLEOTIDE SEQUENCE [LARGE SCALE GENOMIC DNA]</scope>
    <source>
        <strain evidence="11 12">CGMCC 1.12145</strain>
    </source>
</reference>
<evidence type="ECO:0000256" key="1">
    <source>
        <dbReference type="ARBA" id="ARBA00000012"/>
    </source>
</evidence>
<dbReference type="STRING" id="1150368.SAMN02927921_00772"/>
<dbReference type="InterPro" id="IPR006390">
    <property type="entry name" value="DHP_synth_dom"/>
</dbReference>
<dbReference type="UniPathway" id="UPA00077">
    <property type="reaction ID" value="UER00156"/>
</dbReference>
<dbReference type="EMBL" id="FPJE01000003">
    <property type="protein sequence ID" value="SFW25826.1"/>
    <property type="molecule type" value="Genomic_DNA"/>
</dbReference>
<evidence type="ECO:0000256" key="9">
    <source>
        <dbReference type="RuleBase" id="RU361205"/>
    </source>
</evidence>
<dbReference type="GO" id="GO:0046656">
    <property type="term" value="P:folic acid biosynthetic process"/>
    <property type="evidence" value="ECO:0007669"/>
    <property type="project" value="UniProtKB-KW"/>
</dbReference>
<dbReference type="InterPro" id="IPR011005">
    <property type="entry name" value="Dihydropteroate_synth-like_sf"/>
</dbReference>
<dbReference type="EC" id="2.5.1.15" evidence="4 9"/>
<keyword evidence="7 9" id="KW-0460">Magnesium</keyword>
<dbReference type="Proteomes" id="UP000182248">
    <property type="component" value="Unassembled WGS sequence"/>
</dbReference>
<dbReference type="PANTHER" id="PTHR20941">
    <property type="entry name" value="FOLATE SYNTHESIS PROTEINS"/>
    <property type="match status" value="1"/>
</dbReference>
<gene>
    <name evidence="11" type="ORF">SAMN02927921_00772</name>
</gene>
<evidence type="ECO:0000313" key="11">
    <source>
        <dbReference type="EMBL" id="SFW25826.1"/>
    </source>
</evidence>
<comment type="similarity">
    <text evidence="9">Belongs to the DHPS family.</text>
</comment>
<comment type="pathway">
    <text evidence="3 9">Cofactor biosynthesis; tetrahydrofolate biosynthesis; 7,8-dihydrofolate from 2-amino-4-hydroxy-6-hydroxymethyl-7,8-dihydropteridine diphosphate and 4-aminobenzoate: step 1/2.</text>
</comment>
<evidence type="ECO:0000256" key="5">
    <source>
        <dbReference type="ARBA" id="ARBA00022679"/>
    </source>
</evidence>
<evidence type="ECO:0000256" key="7">
    <source>
        <dbReference type="ARBA" id="ARBA00022842"/>
    </source>
</evidence>
<dbReference type="PANTHER" id="PTHR20941:SF1">
    <property type="entry name" value="FOLIC ACID SYNTHESIS PROTEIN FOL1"/>
    <property type="match status" value="1"/>
</dbReference>
<feature type="domain" description="Pterin-binding" evidence="10">
    <location>
        <begin position="21"/>
        <end position="273"/>
    </location>
</feature>
<dbReference type="CDD" id="cd00739">
    <property type="entry name" value="DHPS"/>
    <property type="match status" value="1"/>
</dbReference>
<evidence type="ECO:0000259" key="10">
    <source>
        <dbReference type="PROSITE" id="PS50972"/>
    </source>
</evidence>
<dbReference type="Gene3D" id="3.20.20.20">
    <property type="entry name" value="Dihydropteroate synthase-like"/>
    <property type="match status" value="1"/>
</dbReference>
<dbReference type="NCBIfam" id="TIGR01496">
    <property type="entry name" value="DHPS"/>
    <property type="match status" value="1"/>
</dbReference>
<dbReference type="GO" id="GO:0046872">
    <property type="term" value="F:metal ion binding"/>
    <property type="evidence" value="ECO:0007669"/>
    <property type="project" value="UniProtKB-KW"/>
</dbReference>
<dbReference type="AlphaFoldDB" id="A0A1K1MRM2"/>
<name>A0A1K1MRM2_9FLAO</name>
<keyword evidence="6 9" id="KW-0479">Metal-binding</keyword>
<evidence type="ECO:0000256" key="4">
    <source>
        <dbReference type="ARBA" id="ARBA00012458"/>
    </source>
</evidence>
<comment type="function">
    <text evidence="9">Catalyzes the condensation of para-aminobenzoate (pABA) with 6-hydroxymethyl-7,8-dihydropterin diphosphate (DHPt-PP) to form 7,8-dihydropteroate (H2Pte), the immediate precursor of folate derivatives.</text>
</comment>